<dbReference type="SUPFAM" id="SSF46689">
    <property type="entry name" value="Homeodomain-like"/>
    <property type="match status" value="1"/>
</dbReference>
<dbReference type="InterPro" id="IPR018060">
    <property type="entry name" value="HTH_AraC"/>
</dbReference>
<dbReference type="PANTHER" id="PTHR46796:SF13">
    <property type="entry name" value="HTH-TYPE TRANSCRIPTIONAL ACTIVATOR RHAS"/>
    <property type="match status" value="1"/>
</dbReference>
<keyword evidence="3" id="KW-0804">Transcription</keyword>
<dbReference type="PROSITE" id="PS00041">
    <property type="entry name" value="HTH_ARAC_FAMILY_1"/>
    <property type="match status" value="1"/>
</dbReference>
<keyword evidence="6" id="KW-1185">Reference proteome</keyword>
<evidence type="ECO:0000313" key="6">
    <source>
        <dbReference type="Proteomes" id="UP001597024"/>
    </source>
</evidence>
<gene>
    <name evidence="5" type="ORF">ACFQ08_30845</name>
</gene>
<feature type="non-terminal residue" evidence="5">
    <location>
        <position position="1"/>
    </location>
</feature>
<keyword evidence="2" id="KW-0238">DNA-binding</keyword>
<dbReference type="PROSITE" id="PS01124">
    <property type="entry name" value="HTH_ARAC_FAMILY_2"/>
    <property type="match status" value="1"/>
</dbReference>
<accession>A0ABW3DYP6</accession>
<dbReference type="Gene3D" id="1.10.10.60">
    <property type="entry name" value="Homeodomain-like"/>
    <property type="match status" value="1"/>
</dbReference>
<evidence type="ECO:0000256" key="2">
    <source>
        <dbReference type="ARBA" id="ARBA00023125"/>
    </source>
</evidence>
<dbReference type="SMART" id="SM00342">
    <property type="entry name" value="HTH_ARAC"/>
    <property type="match status" value="1"/>
</dbReference>
<dbReference type="InterPro" id="IPR009057">
    <property type="entry name" value="Homeodomain-like_sf"/>
</dbReference>
<dbReference type="InterPro" id="IPR050204">
    <property type="entry name" value="AraC_XylS_family_regulators"/>
</dbReference>
<dbReference type="EMBL" id="JBHTHX010001581">
    <property type="protein sequence ID" value="MFD0888956.1"/>
    <property type="molecule type" value="Genomic_DNA"/>
</dbReference>
<evidence type="ECO:0000259" key="4">
    <source>
        <dbReference type="PROSITE" id="PS01124"/>
    </source>
</evidence>
<dbReference type="PANTHER" id="PTHR46796">
    <property type="entry name" value="HTH-TYPE TRANSCRIPTIONAL ACTIVATOR RHAS-RELATED"/>
    <property type="match status" value="1"/>
</dbReference>
<proteinExistence type="predicted"/>
<name>A0ABW3DYP6_9ACTN</name>
<feature type="domain" description="HTH araC/xylS-type" evidence="4">
    <location>
        <begin position="1"/>
        <end position="57"/>
    </location>
</feature>
<reference evidence="6" key="1">
    <citation type="journal article" date="2019" name="Int. J. Syst. Evol. Microbiol.">
        <title>The Global Catalogue of Microorganisms (GCM) 10K type strain sequencing project: providing services to taxonomists for standard genome sequencing and annotation.</title>
        <authorList>
            <consortium name="The Broad Institute Genomics Platform"/>
            <consortium name="The Broad Institute Genome Sequencing Center for Infectious Disease"/>
            <person name="Wu L."/>
            <person name="Ma J."/>
        </authorList>
    </citation>
    <scope>NUCLEOTIDE SEQUENCE [LARGE SCALE GENOMIC DNA]</scope>
    <source>
        <strain evidence="6">CCUG 62974</strain>
    </source>
</reference>
<dbReference type="Pfam" id="PF12833">
    <property type="entry name" value="HTH_18"/>
    <property type="match status" value="1"/>
</dbReference>
<sequence>PLAYLTWWRLATAARLLRESDASVAEVASQVGYGSEFAFGNAFKRVYGAAPGRYRRQGSDAAQTRR</sequence>
<dbReference type="Proteomes" id="UP001597024">
    <property type="component" value="Unassembled WGS sequence"/>
</dbReference>
<dbReference type="InterPro" id="IPR018062">
    <property type="entry name" value="HTH_AraC-typ_CS"/>
</dbReference>
<dbReference type="InterPro" id="IPR020449">
    <property type="entry name" value="Tscrpt_reg_AraC-type_HTH"/>
</dbReference>
<evidence type="ECO:0000313" key="5">
    <source>
        <dbReference type="EMBL" id="MFD0888956.1"/>
    </source>
</evidence>
<comment type="caution">
    <text evidence="5">The sequence shown here is derived from an EMBL/GenBank/DDBJ whole genome shotgun (WGS) entry which is preliminary data.</text>
</comment>
<keyword evidence="1" id="KW-0805">Transcription regulation</keyword>
<evidence type="ECO:0000256" key="3">
    <source>
        <dbReference type="ARBA" id="ARBA00023163"/>
    </source>
</evidence>
<protein>
    <submittedName>
        <fullName evidence="5">Helix-turn-helix transcriptional regulator</fullName>
    </submittedName>
</protein>
<evidence type="ECO:0000256" key="1">
    <source>
        <dbReference type="ARBA" id="ARBA00023015"/>
    </source>
</evidence>
<dbReference type="PRINTS" id="PR00032">
    <property type="entry name" value="HTHARAC"/>
</dbReference>
<organism evidence="5 6">
    <name type="scientific">Streptosporangium algeriense</name>
    <dbReference type="NCBI Taxonomy" id="1682748"/>
    <lineage>
        <taxon>Bacteria</taxon>
        <taxon>Bacillati</taxon>
        <taxon>Actinomycetota</taxon>
        <taxon>Actinomycetes</taxon>
        <taxon>Streptosporangiales</taxon>
        <taxon>Streptosporangiaceae</taxon>
        <taxon>Streptosporangium</taxon>
    </lineage>
</organism>